<reference evidence="15 16" key="1">
    <citation type="submission" date="2007-08" db="EMBL/GenBank/DDBJ databases">
        <title>Complete sequence of Thermotoga lettingae TMO.</title>
        <authorList>
            <consortium name="US DOE Joint Genome Institute"/>
            <person name="Copeland A."/>
            <person name="Lucas S."/>
            <person name="Lapidus A."/>
            <person name="Barry K."/>
            <person name="Glavina del Rio T."/>
            <person name="Dalin E."/>
            <person name="Tice H."/>
            <person name="Pitluck S."/>
            <person name="Foster B."/>
            <person name="Bruce D."/>
            <person name="Schmutz J."/>
            <person name="Larimer F."/>
            <person name="Land M."/>
            <person name="Hauser L."/>
            <person name="Kyrpides N."/>
            <person name="Mikhailova N."/>
            <person name="Nelson K."/>
            <person name="Gogarten J.P."/>
            <person name="Noll K."/>
            <person name="Richardson P."/>
        </authorList>
    </citation>
    <scope>NUCLEOTIDE SEQUENCE [LARGE SCALE GENOMIC DNA]</scope>
    <source>
        <strain evidence="16">ATCC BAA-301 / DSM 14385 / NBRC 107922 / TMO</strain>
    </source>
</reference>
<dbReference type="SUPFAM" id="SSF51395">
    <property type="entry name" value="FMN-linked oxidoreductases"/>
    <property type="match status" value="1"/>
</dbReference>
<evidence type="ECO:0000256" key="10">
    <source>
        <dbReference type="ARBA" id="ARBA00048802"/>
    </source>
</evidence>
<evidence type="ECO:0000256" key="4">
    <source>
        <dbReference type="ARBA" id="ARBA00022643"/>
    </source>
</evidence>
<protein>
    <recommendedName>
        <fullName evidence="11">tRNA-dihydrouridine synthase</fullName>
        <ecNumber evidence="11">1.3.1.-</ecNumber>
    </recommendedName>
</protein>
<comment type="function">
    <text evidence="1 11">Catalyzes the synthesis of 5,6-dihydrouridine (D), a modified base found in the D-loop of most tRNAs, via the reduction of the C5-C6 double bond in target uridines.</text>
</comment>
<organism evidence="15 16">
    <name type="scientific">Pseudothermotoga lettingae (strain ATCC BAA-301 / DSM 14385 / NBRC 107922 / TMO)</name>
    <name type="common">Thermotoga lettingae</name>
    <dbReference type="NCBI Taxonomy" id="416591"/>
    <lineage>
        <taxon>Bacteria</taxon>
        <taxon>Thermotogati</taxon>
        <taxon>Thermotogota</taxon>
        <taxon>Thermotogae</taxon>
        <taxon>Thermotogales</taxon>
        <taxon>Thermotogaceae</taxon>
        <taxon>Pseudothermotoga</taxon>
    </lineage>
</organism>
<keyword evidence="5 11" id="KW-0819">tRNA processing</keyword>
<gene>
    <name evidence="15" type="ordered locus">Tlet_0397</name>
</gene>
<feature type="binding site" evidence="13">
    <location>
        <begin position="200"/>
        <end position="201"/>
    </location>
    <ligand>
        <name>FMN</name>
        <dbReference type="ChEBI" id="CHEBI:58210"/>
    </ligand>
</feature>
<evidence type="ECO:0000256" key="11">
    <source>
        <dbReference type="PIRNR" id="PIRNR006621"/>
    </source>
</evidence>
<reference evidence="15 16" key="2">
    <citation type="journal article" date="2009" name="Proc. Natl. Acad. Sci. U.S.A.">
        <title>On the chimeric nature, thermophilic origin, and phylogenetic placement of the Thermotogales.</title>
        <authorList>
            <person name="Zhaxybayeva O."/>
            <person name="Swithers K.S."/>
            <person name="Lapierre P."/>
            <person name="Fournier G.P."/>
            <person name="Bickhart D.M."/>
            <person name="DeBoy R.T."/>
            <person name="Nelson K.E."/>
            <person name="Nesbo C.L."/>
            <person name="Doolittle W.F."/>
            <person name="Gogarten J.P."/>
            <person name="Noll K.M."/>
        </authorList>
    </citation>
    <scope>NUCLEOTIDE SEQUENCE [LARGE SCALE GENOMIC DNA]</scope>
    <source>
        <strain evidence="16">ATCC BAA-301 / DSM 14385 / NBRC 107922 / TMO</strain>
    </source>
</reference>
<evidence type="ECO:0000256" key="2">
    <source>
        <dbReference type="ARBA" id="ARBA00022555"/>
    </source>
</evidence>
<dbReference type="EMBL" id="CP000812">
    <property type="protein sequence ID" value="ABV32964.1"/>
    <property type="molecule type" value="Genomic_DNA"/>
</dbReference>
<evidence type="ECO:0000256" key="3">
    <source>
        <dbReference type="ARBA" id="ARBA00022630"/>
    </source>
</evidence>
<keyword evidence="7" id="KW-0694">RNA-binding</keyword>
<dbReference type="RefSeq" id="WP_012002445.1">
    <property type="nucleotide sequence ID" value="NC_009828.1"/>
</dbReference>
<dbReference type="KEGG" id="tle:Tlet_0397"/>
<feature type="active site" description="Proton donor" evidence="12">
    <location>
        <position position="81"/>
    </location>
</feature>
<evidence type="ECO:0000256" key="9">
    <source>
        <dbReference type="ARBA" id="ARBA00048205"/>
    </source>
</evidence>
<evidence type="ECO:0000313" key="15">
    <source>
        <dbReference type="EMBL" id="ABV32964.1"/>
    </source>
</evidence>
<keyword evidence="2" id="KW-0820">tRNA-binding</keyword>
<comment type="similarity">
    <text evidence="11">Belongs to the dus family.</text>
</comment>
<keyword evidence="4 11" id="KW-0288">FMN</keyword>
<evidence type="ECO:0000256" key="7">
    <source>
        <dbReference type="ARBA" id="ARBA00022884"/>
    </source>
</evidence>
<dbReference type="eggNOG" id="COG0042">
    <property type="taxonomic scope" value="Bacteria"/>
</dbReference>
<proteinExistence type="inferred from homology"/>
<evidence type="ECO:0000256" key="5">
    <source>
        <dbReference type="ARBA" id="ARBA00022694"/>
    </source>
</evidence>
<evidence type="ECO:0000313" key="16">
    <source>
        <dbReference type="Proteomes" id="UP000002016"/>
    </source>
</evidence>
<feature type="binding site" evidence="13">
    <location>
        <position position="148"/>
    </location>
    <ligand>
        <name>FMN</name>
        <dbReference type="ChEBI" id="CHEBI:58210"/>
    </ligand>
</feature>
<dbReference type="Gene3D" id="1.10.1200.80">
    <property type="entry name" value="Putative flavin oxidoreducatase, domain 2"/>
    <property type="match status" value="1"/>
</dbReference>
<dbReference type="GO" id="GO:0050660">
    <property type="term" value="F:flavin adenine dinucleotide binding"/>
    <property type="evidence" value="ECO:0007669"/>
    <property type="project" value="InterPro"/>
</dbReference>
<keyword evidence="16" id="KW-1185">Reference proteome</keyword>
<feature type="binding site" evidence="13">
    <location>
        <position position="52"/>
    </location>
    <ligand>
        <name>FMN</name>
        <dbReference type="ChEBI" id="CHEBI:58210"/>
    </ligand>
</feature>
<comment type="cofactor">
    <cofactor evidence="11 13">
        <name>FMN</name>
        <dbReference type="ChEBI" id="CHEBI:58210"/>
    </cofactor>
</comment>
<dbReference type="STRING" id="416591.Tlet_0397"/>
<keyword evidence="13" id="KW-0547">Nucleotide-binding</keyword>
<dbReference type="AlphaFoldDB" id="A8F480"/>
<dbReference type="EC" id="1.3.1.-" evidence="11"/>
<keyword evidence="6" id="KW-0521">NADP</keyword>
<dbReference type="Proteomes" id="UP000002016">
    <property type="component" value="Chromosome"/>
</dbReference>
<evidence type="ECO:0000259" key="14">
    <source>
        <dbReference type="Pfam" id="PF01207"/>
    </source>
</evidence>
<dbReference type="OrthoDB" id="9764501at2"/>
<dbReference type="InterPro" id="IPR013785">
    <property type="entry name" value="Aldolase_TIM"/>
</dbReference>
<feature type="binding site" evidence="13">
    <location>
        <position position="120"/>
    </location>
    <ligand>
        <name>FMN</name>
        <dbReference type="ChEBI" id="CHEBI:58210"/>
    </ligand>
</feature>
<dbReference type="PIRSF" id="PIRSF006621">
    <property type="entry name" value="Dus"/>
    <property type="match status" value="1"/>
</dbReference>
<dbReference type="InterPro" id="IPR035587">
    <property type="entry name" value="DUS-like_FMN-bd"/>
</dbReference>
<dbReference type="PANTHER" id="PTHR45846">
    <property type="entry name" value="TRNA-DIHYDROURIDINE(47) SYNTHASE [NAD(P)(+)]-LIKE"/>
    <property type="match status" value="1"/>
</dbReference>
<feature type="domain" description="DUS-like FMN-binding" evidence="14">
    <location>
        <begin position="1"/>
        <end position="286"/>
    </location>
</feature>
<dbReference type="InterPro" id="IPR024036">
    <property type="entry name" value="tRNA-dHydroUridine_Synthase_C"/>
</dbReference>
<dbReference type="CDD" id="cd02801">
    <property type="entry name" value="DUS_like_FMN"/>
    <property type="match status" value="1"/>
</dbReference>
<keyword evidence="8 11" id="KW-0560">Oxidoreductase</keyword>
<dbReference type="GO" id="GO:0017150">
    <property type="term" value="F:tRNA dihydrouridine synthase activity"/>
    <property type="evidence" value="ECO:0007669"/>
    <property type="project" value="InterPro"/>
</dbReference>
<evidence type="ECO:0000256" key="12">
    <source>
        <dbReference type="PIRSR" id="PIRSR006621-1"/>
    </source>
</evidence>
<dbReference type="GO" id="GO:0000049">
    <property type="term" value="F:tRNA binding"/>
    <property type="evidence" value="ECO:0007669"/>
    <property type="project" value="UniProtKB-KW"/>
</dbReference>
<name>A8F480_PSELT</name>
<comment type="catalytic activity">
    <reaction evidence="9">
        <text>a 5,6-dihydrouridine in tRNA + NADP(+) = a uridine in tRNA + NADPH + H(+)</text>
        <dbReference type="Rhea" id="RHEA:23624"/>
        <dbReference type="Rhea" id="RHEA-COMP:13339"/>
        <dbReference type="Rhea" id="RHEA-COMP:13887"/>
        <dbReference type="ChEBI" id="CHEBI:15378"/>
        <dbReference type="ChEBI" id="CHEBI:57783"/>
        <dbReference type="ChEBI" id="CHEBI:58349"/>
        <dbReference type="ChEBI" id="CHEBI:65315"/>
        <dbReference type="ChEBI" id="CHEBI:74443"/>
    </reaction>
</comment>
<evidence type="ECO:0000256" key="6">
    <source>
        <dbReference type="ARBA" id="ARBA00022857"/>
    </source>
</evidence>
<dbReference type="Gene3D" id="3.20.20.70">
    <property type="entry name" value="Aldolase class I"/>
    <property type="match status" value="1"/>
</dbReference>
<evidence type="ECO:0000256" key="8">
    <source>
        <dbReference type="ARBA" id="ARBA00023002"/>
    </source>
</evidence>
<accession>A8F480</accession>
<dbReference type="PANTHER" id="PTHR45846:SF1">
    <property type="entry name" value="TRNA-DIHYDROURIDINE(47) SYNTHASE [NAD(P)(+)]-LIKE"/>
    <property type="match status" value="1"/>
</dbReference>
<sequence>MAGITNRAFRKICTFWGAQFSFTEMISAESVVRNFKTVQRMLPKDEPNVAVQLFGNDPKTLAQAAKIVEPYAAWIDINAACPVKKVIKKNSGGALLNDLERLEKIIGSVKSSVQKPVTVKIRIGFEKNILDQIVHSCIKAGADGIEVHGRTVVQKYSGKAFWDLKLSQYGISTAVSGDIFEAEDFHKALEMSGANSALIARGALRKPWIFAQITQKRTPKITEIKETFTKHLKMQIEDEGERSIYKMRQFVAGYTHGMRGAREFREKFMKLNKPEDMEKAIEEFFNSFLMNECNNKIVEWIEEQS</sequence>
<comment type="catalytic activity">
    <reaction evidence="10">
        <text>a 5,6-dihydrouridine in tRNA + NAD(+) = a uridine in tRNA + NADH + H(+)</text>
        <dbReference type="Rhea" id="RHEA:54452"/>
        <dbReference type="Rhea" id="RHEA-COMP:13339"/>
        <dbReference type="Rhea" id="RHEA-COMP:13887"/>
        <dbReference type="ChEBI" id="CHEBI:15378"/>
        <dbReference type="ChEBI" id="CHEBI:57540"/>
        <dbReference type="ChEBI" id="CHEBI:57945"/>
        <dbReference type="ChEBI" id="CHEBI:65315"/>
        <dbReference type="ChEBI" id="CHEBI:74443"/>
    </reaction>
</comment>
<dbReference type="InterPro" id="IPR001269">
    <property type="entry name" value="DUS_fam"/>
</dbReference>
<evidence type="ECO:0000256" key="1">
    <source>
        <dbReference type="ARBA" id="ARBA00002790"/>
    </source>
</evidence>
<dbReference type="Pfam" id="PF01207">
    <property type="entry name" value="Dus"/>
    <property type="match status" value="1"/>
</dbReference>
<dbReference type="HOGENOM" id="CLU_013299_0_3_0"/>
<keyword evidence="3 11" id="KW-0285">Flavoprotein</keyword>
<evidence type="ECO:0000256" key="13">
    <source>
        <dbReference type="PIRSR" id="PIRSR006621-2"/>
    </source>
</evidence>